<dbReference type="SUPFAM" id="SSF48452">
    <property type="entry name" value="TPR-like"/>
    <property type="match status" value="1"/>
</dbReference>
<evidence type="ECO:0000256" key="2">
    <source>
        <dbReference type="SAM" id="Phobius"/>
    </source>
</evidence>
<protein>
    <recommendedName>
        <fullName evidence="5">Tetratricopeptide repeat protein</fullName>
    </recommendedName>
</protein>
<dbReference type="OrthoDB" id="5506179at2"/>
<feature type="region of interest" description="Disordered" evidence="1">
    <location>
        <begin position="1"/>
        <end position="30"/>
    </location>
</feature>
<dbReference type="Gene3D" id="1.25.40.10">
    <property type="entry name" value="Tetratricopeptide repeat domain"/>
    <property type="match status" value="1"/>
</dbReference>
<evidence type="ECO:0000313" key="3">
    <source>
        <dbReference type="EMBL" id="PRQ03402.1"/>
    </source>
</evidence>
<name>A0A2S9YEE1_9BACT</name>
<keyword evidence="4" id="KW-1185">Reference proteome</keyword>
<comment type="caution">
    <text evidence="3">The sequence shown here is derived from an EMBL/GenBank/DDBJ whole genome shotgun (WGS) entry which is preliminary data.</text>
</comment>
<dbReference type="AlphaFoldDB" id="A0A2S9YEE1"/>
<accession>A0A2S9YEE1</accession>
<organism evidence="3 4">
    <name type="scientific">Enhygromyxa salina</name>
    <dbReference type="NCBI Taxonomy" id="215803"/>
    <lineage>
        <taxon>Bacteria</taxon>
        <taxon>Pseudomonadati</taxon>
        <taxon>Myxococcota</taxon>
        <taxon>Polyangia</taxon>
        <taxon>Nannocystales</taxon>
        <taxon>Nannocystaceae</taxon>
        <taxon>Enhygromyxa</taxon>
    </lineage>
</organism>
<proteinExistence type="predicted"/>
<feature type="transmembrane region" description="Helical" evidence="2">
    <location>
        <begin position="41"/>
        <end position="63"/>
    </location>
</feature>
<keyword evidence="2" id="KW-0472">Membrane</keyword>
<dbReference type="EMBL" id="PVNK01000086">
    <property type="protein sequence ID" value="PRQ03402.1"/>
    <property type="molecule type" value="Genomic_DNA"/>
</dbReference>
<evidence type="ECO:0000313" key="4">
    <source>
        <dbReference type="Proteomes" id="UP000237968"/>
    </source>
</evidence>
<sequence length="325" mass="35166">MAPSDIDGQPSALVPTPDSTQLAPLGLPPLPDKAARQTRNALITVGLVSLLVATYAVGIAVGVPMLEYVLGAGGVVIAVRERRKVEHGLRVYERARADMRSGQIEAATAAVDEVLAHAGSNLRYAAVYVRLALLRGVLALRLGQVREARARLLAVEATGWLGSFRISRQATGEGYASLSICGSVLGDVDEARAWLERGREVLDPTREHAIVPHADDAIDSSSVSLELAEATLLARQDDHQRLFALLQSLRHNDSDSDLLGRALHLLQAYALHRLSEGENEYRGVFSSMPIEPLLAKLHPGELDFMAVHWPELRAFMHARGVSARP</sequence>
<dbReference type="Proteomes" id="UP000237968">
    <property type="component" value="Unassembled WGS sequence"/>
</dbReference>
<gene>
    <name evidence="3" type="ORF">ENSA5_16080</name>
</gene>
<evidence type="ECO:0008006" key="5">
    <source>
        <dbReference type="Google" id="ProtNLM"/>
    </source>
</evidence>
<dbReference type="RefSeq" id="WP_146155457.1">
    <property type="nucleotide sequence ID" value="NZ_PVNK01000086.1"/>
</dbReference>
<keyword evidence="2" id="KW-1133">Transmembrane helix</keyword>
<evidence type="ECO:0000256" key="1">
    <source>
        <dbReference type="SAM" id="MobiDB-lite"/>
    </source>
</evidence>
<dbReference type="InterPro" id="IPR011990">
    <property type="entry name" value="TPR-like_helical_dom_sf"/>
</dbReference>
<reference evidence="3 4" key="1">
    <citation type="submission" date="2018-03" db="EMBL/GenBank/DDBJ databases">
        <title>Draft Genome Sequences of the Obligatory Marine Myxobacteria Enhygromyxa salina SWB005.</title>
        <authorList>
            <person name="Poehlein A."/>
            <person name="Moghaddam J.A."/>
            <person name="Harms H."/>
            <person name="Alanjari M."/>
            <person name="Koenig G.M."/>
            <person name="Daniel R."/>
            <person name="Schaeberle T.F."/>
        </authorList>
    </citation>
    <scope>NUCLEOTIDE SEQUENCE [LARGE SCALE GENOMIC DNA]</scope>
    <source>
        <strain evidence="3 4">SWB005</strain>
    </source>
</reference>
<keyword evidence="2" id="KW-0812">Transmembrane</keyword>